<organism evidence="1 2">
    <name type="scientific">Trichonephila clavata</name>
    <name type="common">Joro spider</name>
    <name type="synonym">Nephila clavata</name>
    <dbReference type="NCBI Taxonomy" id="2740835"/>
    <lineage>
        <taxon>Eukaryota</taxon>
        <taxon>Metazoa</taxon>
        <taxon>Ecdysozoa</taxon>
        <taxon>Arthropoda</taxon>
        <taxon>Chelicerata</taxon>
        <taxon>Arachnida</taxon>
        <taxon>Araneae</taxon>
        <taxon>Araneomorphae</taxon>
        <taxon>Entelegynae</taxon>
        <taxon>Araneoidea</taxon>
        <taxon>Nephilidae</taxon>
        <taxon>Trichonephila</taxon>
    </lineage>
</organism>
<keyword evidence="2" id="KW-1185">Reference proteome</keyword>
<reference evidence="1" key="1">
    <citation type="submission" date="2020-07" db="EMBL/GenBank/DDBJ databases">
        <title>Multicomponent nature underlies the extraordinary mechanical properties of spider dragline silk.</title>
        <authorList>
            <person name="Kono N."/>
            <person name="Nakamura H."/>
            <person name="Mori M."/>
            <person name="Yoshida Y."/>
            <person name="Ohtoshi R."/>
            <person name="Malay A.D."/>
            <person name="Moran D.A.P."/>
            <person name="Tomita M."/>
            <person name="Numata K."/>
            <person name="Arakawa K."/>
        </authorList>
    </citation>
    <scope>NUCLEOTIDE SEQUENCE</scope>
</reference>
<protein>
    <submittedName>
        <fullName evidence="1">Uncharacterized protein</fullName>
    </submittedName>
</protein>
<dbReference type="EMBL" id="BMAO01004379">
    <property type="protein sequence ID" value="GFQ94217.1"/>
    <property type="molecule type" value="Genomic_DNA"/>
</dbReference>
<dbReference type="Proteomes" id="UP000887116">
    <property type="component" value="Unassembled WGS sequence"/>
</dbReference>
<evidence type="ECO:0000313" key="1">
    <source>
        <dbReference type="EMBL" id="GFQ94217.1"/>
    </source>
</evidence>
<comment type="caution">
    <text evidence="1">The sequence shown here is derived from an EMBL/GenBank/DDBJ whole genome shotgun (WGS) entry which is preliminary data.</text>
</comment>
<evidence type="ECO:0000313" key="2">
    <source>
        <dbReference type="Proteomes" id="UP000887116"/>
    </source>
</evidence>
<gene>
    <name evidence="1" type="ORF">TNCT_220991</name>
</gene>
<accession>A0A8X6IGV3</accession>
<proteinExistence type="predicted"/>
<dbReference type="AlphaFoldDB" id="A0A8X6IGV3"/>
<name>A0A8X6IGV3_TRICU</name>
<sequence>MNTVREVIEYGILAKEPGLEATDIVKYKHGIVLMERGDSHQCK</sequence>
<feature type="non-terminal residue" evidence="1">
    <location>
        <position position="43"/>
    </location>
</feature>